<evidence type="ECO:0000313" key="1">
    <source>
        <dbReference type="EMBL" id="KAF2462968.1"/>
    </source>
</evidence>
<evidence type="ECO:0000313" key="2">
    <source>
        <dbReference type="Proteomes" id="UP000799755"/>
    </source>
</evidence>
<protein>
    <submittedName>
        <fullName evidence="1">Uncharacterized protein</fullName>
    </submittedName>
</protein>
<reference evidence="1" key="1">
    <citation type="journal article" date="2020" name="Stud. Mycol.">
        <title>101 Dothideomycetes genomes: a test case for predicting lifestyles and emergence of pathogens.</title>
        <authorList>
            <person name="Haridas S."/>
            <person name="Albert R."/>
            <person name="Binder M."/>
            <person name="Bloem J."/>
            <person name="Labutti K."/>
            <person name="Salamov A."/>
            <person name="Andreopoulos B."/>
            <person name="Baker S."/>
            <person name="Barry K."/>
            <person name="Bills G."/>
            <person name="Bluhm B."/>
            <person name="Cannon C."/>
            <person name="Castanera R."/>
            <person name="Culley D."/>
            <person name="Daum C."/>
            <person name="Ezra D."/>
            <person name="Gonzalez J."/>
            <person name="Henrissat B."/>
            <person name="Kuo A."/>
            <person name="Liang C."/>
            <person name="Lipzen A."/>
            <person name="Lutzoni F."/>
            <person name="Magnuson J."/>
            <person name="Mondo S."/>
            <person name="Nolan M."/>
            <person name="Ohm R."/>
            <person name="Pangilinan J."/>
            <person name="Park H.-J."/>
            <person name="Ramirez L."/>
            <person name="Alfaro M."/>
            <person name="Sun H."/>
            <person name="Tritt A."/>
            <person name="Yoshinaga Y."/>
            <person name="Zwiers L.-H."/>
            <person name="Turgeon B."/>
            <person name="Goodwin S."/>
            <person name="Spatafora J."/>
            <person name="Crous P."/>
            <person name="Grigoriev I."/>
        </authorList>
    </citation>
    <scope>NUCLEOTIDE SEQUENCE</scope>
    <source>
        <strain evidence="1">ATCC 200398</strain>
    </source>
</reference>
<dbReference type="EMBL" id="MU003556">
    <property type="protein sequence ID" value="KAF2462968.1"/>
    <property type="molecule type" value="Genomic_DNA"/>
</dbReference>
<dbReference type="Proteomes" id="UP000799755">
    <property type="component" value="Unassembled WGS sequence"/>
</dbReference>
<proteinExistence type="predicted"/>
<accession>A0ACB6Q8P1</accession>
<comment type="caution">
    <text evidence="1">The sequence shown here is derived from an EMBL/GenBank/DDBJ whole genome shotgun (WGS) entry which is preliminary data.</text>
</comment>
<gene>
    <name evidence="1" type="ORF">BDR25DRAFT_363299</name>
</gene>
<keyword evidence="2" id="KW-1185">Reference proteome</keyword>
<organism evidence="1 2">
    <name type="scientific">Lindgomyces ingoldianus</name>
    <dbReference type="NCBI Taxonomy" id="673940"/>
    <lineage>
        <taxon>Eukaryota</taxon>
        <taxon>Fungi</taxon>
        <taxon>Dikarya</taxon>
        <taxon>Ascomycota</taxon>
        <taxon>Pezizomycotina</taxon>
        <taxon>Dothideomycetes</taxon>
        <taxon>Pleosporomycetidae</taxon>
        <taxon>Pleosporales</taxon>
        <taxon>Lindgomycetaceae</taxon>
        <taxon>Lindgomyces</taxon>
    </lineage>
</organism>
<sequence>MTAKSTKVSLKRHSTEQQNATATTIDDSTPLIMQENLNSSRDQPTMGAKHAAKPHMNLAEEHSPLVGPLKGTGDRRNEKDAPSFFRTPEKHRSPKRVKKVSNGETLRVQANMKKDSDFNTGAKYRSVISVERLRNSETRFNSTQSPDTSYQKTTYSKNRGGNQPASCAKKRIEAQRSQKLVGGDLLLKKLGNGSQQPLATVDPMETPITSLDERLTRVEKKIGFYHKYLKGSVDDISPSVQIEIDIARENHKEFERFVRDKFAEEYNISTVTTRCESLTETCTGLAATTTKTNEGLTSLKEGVRSVEATMISQKASQDLINDNLSIDFLEAKSKLADTNQRIAEDILPRLRGFDGLVERIQKLENETKTSLTEDVLLRLRASDGVVESIHNLELELSSLRQTAERLEANVPELITDLALGDICKLQSQVTEIQESLDKRTPPQVTDPAIDQLKKLVEQQDKTIKSLTSGNATLTVNYKSLVNDNRALQVDNEARRNEIAAMNRRFNERIHKLEASRTELHRGDVATEVGRVLENVFTVNHLEQKAILSNHRGRLEALERMNVEGVKALVDSKSKEMGSQLKKEITSVQNHFAQSVLDTQELVSIPCEPSSLNARINSVARAAIGPWLSLTGSAARNHQSPLSRPHSQQSMSPTATRANSHRVLGNLPHQQQVRMPQQQQQQQRQQQQHNVVSRQFQIPQQQQQQQQVQHEALTQAKILSGHSTSGPRQGAHAIQHPERTTARAHRSNDLSSPVYCYRQQPPGISLLAQGHQFPPQQHPLGPTSTTILFQHPRSTEKNISSRGMGYLYLTSKFPMPQNPPTVETHLHNNSLLFYEGLIGSVITCRSWEYLSLLTCISISSSTKPVIYFTRPKQTDRAVVDSGAWVESAGIPINSGVEISEVIVCNRSECESINPLRVAPRPIELTKPLTTSPPNIFRTNNKTAP</sequence>
<name>A0ACB6Q8P1_9PLEO</name>